<reference evidence="2" key="1">
    <citation type="submission" date="2020-10" db="EMBL/GenBank/DDBJ databases">
        <authorList>
            <person name="Castelo-Branco R."/>
            <person name="Eusebio N."/>
            <person name="Adriana R."/>
            <person name="Vieira A."/>
            <person name="Brugerolle De Fraissinette N."/>
            <person name="Rezende De Castro R."/>
            <person name="Schneider M.P."/>
            <person name="Vasconcelos V."/>
            <person name="Leao P.N."/>
        </authorList>
    </citation>
    <scope>NUCLEOTIDE SEQUENCE</scope>
    <source>
        <strain evidence="2">LEGE 12446</strain>
    </source>
</reference>
<dbReference type="EMBL" id="JADEXS010000101">
    <property type="protein sequence ID" value="MBE9022737.1"/>
    <property type="molecule type" value="Genomic_DNA"/>
</dbReference>
<accession>A0A8J6ZLG5</accession>
<evidence type="ECO:0000256" key="1">
    <source>
        <dbReference type="PROSITE-ProRule" id="PRU00221"/>
    </source>
</evidence>
<organism evidence="2 3">
    <name type="scientific">Desmonostoc muscorum LEGE 12446</name>
    <dbReference type="NCBI Taxonomy" id="1828758"/>
    <lineage>
        <taxon>Bacteria</taxon>
        <taxon>Bacillati</taxon>
        <taxon>Cyanobacteriota</taxon>
        <taxon>Cyanophyceae</taxon>
        <taxon>Nostocales</taxon>
        <taxon>Nostocaceae</taxon>
        <taxon>Desmonostoc</taxon>
    </lineage>
</organism>
<dbReference type="SUPFAM" id="SSF50978">
    <property type="entry name" value="WD40 repeat-like"/>
    <property type="match status" value="1"/>
</dbReference>
<protein>
    <submittedName>
        <fullName evidence="2">Uncharacterized protein</fullName>
    </submittedName>
</protein>
<sequence length="111" mass="12277">MLGEIYLLLLVPLIPQTPRKVSGLTQLARQLRKSCSGSIDETWRLWNLQGQPLTPPFIGHDSEVNSIAFSPDSQMIVTGSGSFSDNDNTVRLKAACETCQKHIWSKADSSF</sequence>
<feature type="repeat" description="WD" evidence="1">
    <location>
        <begin position="57"/>
        <end position="80"/>
    </location>
</feature>
<proteinExistence type="predicted"/>
<dbReference type="InterPro" id="IPR036322">
    <property type="entry name" value="WD40_repeat_dom_sf"/>
</dbReference>
<dbReference type="Gene3D" id="2.130.10.10">
    <property type="entry name" value="YVTN repeat-like/Quinoprotein amine dehydrogenase"/>
    <property type="match status" value="1"/>
</dbReference>
<gene>
    <name evidence="2" type="ORF">IQ276_09925</name>
</gene>
<dbReference type="AlphaFoldDB" id="A0A8J6ZLG5"/>
<keyword evidence="3" id="KW-1185">Reference proteome</keyword>
<dbReference type="Pfam" id="PF00400">
    <property type="entry name" value="WD40"/>
    <property type="match status" value="1"/>
</dbReference>
<comment type="caution">
    <text evidence="2">The sequence shown here is derived from an EMBL/GenBank/DDBJ whole genome shotgun (WGS) entry which is preliminary data.</text>
</comment>
<dbReference type="PROSITE" id="PS50082">
    <property type="entry name" value="WD_REPEATS_2"/>
    <property type="match status" value="1"/>
</dbReference>
<evidence type="ECO:0000313" key="2">
    <source>
        <dbReference type="EMBL" id="MBE9022737.1"/>
    </source>
</evidence>
<name>A0A8J6ZLG5_DESMC</name>
<keyword evidence="1" id="KW-0853">WD repeat</keyword>
<dbReference type="InterPro" id="IPR001680">
    <property type="entry name" value="WD40_rpt"/>
</dbReference>
<dbReference type="Proteomes" id="UP000622533">
    <property type="component" value="Unassembled WGS sequence"/>
</dbReference>
<dbReference type="RefSeq" id="WP_193915667.1">
    <property type="nucleotide sequence ID" value="NZ_JADEXS020000001.1"/>
</dbReference>
<dbReference type="InterPro" id="IPR015943">
    <property type="entry name" value="WD40/YVTN_repeat-like_dom_sf"/>
</dbReference>
<evidence type="ECO:0000313" key="3">
    <source>
        <dbReference type="Proteomes" id="UP000622533"/>
    </source>
</evidence>